<sequence>GLGRWGTPWNEAFGLSMASLHSVIQTLKLELAPFNVSIMNFQINEVKSLVLNNNLRHLNVQNQYDPVKDYIYCSGVMSHSEVHHKLDNAASKIVQTIMNRLSGTHKLWHIFFLPLYYFLYLLALMIGYIIPDLVPHLKYFTMNNSIYPIYTTDYYILEGWFKINLFSISNLLPIALKEWLVWDITGLGYINHPSPVVENPPASEEDYKAYLQQSNYSRTPRSSFSSFK</sequence>
<keyword evidence="1" id="KW-0812">Transmembrane</keyword>
<evidence type="ECO:0000256" key="1">
    <source>
        <dbReference type="SAM" id="Phobius"/>
    </source>
</evidence>
<feature type="transmembrane region" description="Helical" evidence="1">
    <location>
        <begin position="107"/>
        <end position="130"/>
    </location>
</feature>
<dbReference type="EMBL" id="KQ964652">
    <property type="protein sequence ID" value="KXN67199.1"/>
    <property type="molecule type" value="Genomic_DNA"/>
</dbReference>
<protein>
    <submittedName>
        <fullName evidence="2">Uncharacterized protein</fullName>
    </submittedName>
</protein>
<keyword evidence="1" id="KW-1133">Transmembrane helix</keyword>
<dbReference type="Proteomes" id="UP000070444">
    <property type="component" value="Unassembled WGS sequence"/>
</dbReference>
<proteinExistence type="predicted"/>
<reference evidence="2 3" key="1">
    <citation type="journal article" date="2015" name="Genome Biol. Evol.">
        <title>Phylogenomic analyses indicate that early fungi evolved digesting cell walls of algal ancestors of land plants.</title>
        <authorList>
            <person name="Chang Y."/>
            <person name="Wang S."/>
            <person name="Sekimoto S."/>
            <person name="Aerts A.L."/>
            <person name="Choi C."/>
            <person name="Clum A."/>
            <person name="LaButti K.M."/>
            <person name="Lindquist E.A."/>
            <person name="Yee Ngan C."/>
            <person name="Ohm R.A."/>
            <person name="Salamov A.A."/>
            <person name="Grigoriev I.V."/>
            <person name="Spatafora J.W."/>
            <person name="Berbee M.L."/>
        </authorList>
    </citation>
    <scope>NUCLEOTIDE SEQUENCE [LARGE SCALE GENOMIC DNA]</scope>
    <source>
        <strain evidence="2 3">NRRL 28638</strain>
    </source>
</reference>
<dbReference type="AlphaFoldDB" id="A0A137NX37"/>
<organism evidence="2 3">
    <name type="scientific">Conidiobolus coronatus (strain ATCC 28846 / CBS 209.66 / NRRL 28638)</name>
    <name type="common">Delacroixia coronata</name>
    <dbReference type="NCBI Taxonomy" id="796925"/>
    <lineage>
        <taxon>Eukaryota</taxon>
        <taxon>Fungi</taxon>
        <taxon>Fungi incertae sedis</taxon>
        <taxon>Zoopagomycota</taxon>
        <taxon>Entomophthoromycotina</taxon>
        <taxon>Entomophthoromycetes</taxon>
        <taxon>Entomophthorales</taxon>
        <taxon>Ancylistaceae</taxon>
        <taxon>Conidiobolus</taxon>
    </lineage>
</organism>
<feature type="non-terminal residue" evidence="2">
    <location>
        <position position="1"/>
    </location>
</feature>
<keyword evidence="1" id="KW-0472">Membrane</keyword>
<keyword evidence="3" id="KW-1185">Reference proteome</keyword>
<name>A0A137NX37_CONC2</name>
<evidence type="ECO:0000313" key="3">
    <source>
        <dbReference type="Proteomes" id="UP000070444"/>
    </source>
</evidence>
<evidence type="ECO:0000313" key="2">
    <source>
        <dbReference type="EMBL" id="KXN67199.1"/>
    </source>
</evidence>
<accession>A0A137NX37</accession>
<dbReference type="OrthoDB" id="2102561at2759"/>
<gene>
    <name evidence="2" type="ORF">CONCODRAFT_10767</name>
</gene>